<name>A0ABT6ABM6_9ACTN</name>
<keyword evidence="3" id="KW-1185">Reference proteome</keyword>
<evidence type="ECO:0000256" key="1">
    <source>
        <dbReference type="SAM" id="MobiDB-lite"/>
    </source>
</evidence>
<gene>
    <name evidence="2" type="ORF">P3H78_24505</name>
</gene>
<sequence>MGRTVGGPYKVVNGDSVIGAESGAVIYSRLGNRKFNRVVSSSPATVIHQAQPVPQPTPGPVPSPYPGTADQPGLGTNRRRHKE</sequence>
<accession>A0ABT6ABM6</accession>
<proteinExistence type="predicted"/>
<evidence type="ECO:0000313" key="3">
    <source>
        <dbReference type="Proteomes" id="UP001221150"/>
    </source>
</evidence>
<reference evidence="2 3" key="1">
    <citation type="submission" date="2023-03" db="EMBL/GenBank/DDBJ databases">
        <title>Draft genome sequence of Streptomyces sp. K1PA1 isolated from peat swamp forest in Thailand.</title>
        <authorList>
            <person name="Klaysubun C."/>
            <person name="Duangmal K."/>
        </authorList>
    </citation>
    <scope>NUCLEOTIDE SEQUENCE [LARGE SCALE GENOMIC DNA]</scope>
    <source>
        <strain evidence="2 3">K1PA1</strain>
    </source>
</reference>
<feature type="compositionally biased region" description="Pro residues" evidence="1">
    <location>
        <begin position="53"/>
        <end position="65"/>
    </location>
</feature>
<evidence type="ECO:0000313" key="2">
    <source>
        <dbReference type="EMBL" id="MDF3301731.1"/>
    </source>
</evidence>
<dbReference type="EMBL" id="JARJBB010000015">
    <property type="protein sequence ID" value="MDF3301731.1"/>
    <property type="molecule type" value="Genomic_DNA"/>
</dbReference>
<feature type="region of interest" description="Disordered" evidence="1">
    <location>
        <begin position="46"/>
        <end position="83"/>
    </location>
</feature>
<protein>
    <submittedName>
        <fullName evidence="2">Uncharacterized protein</fullName>
    </submittedName>
</protein>
<dbReference type="Proteomes" id="UP001221150">
    <property type="component" value="Unassembled WGS sequence"/>
</dbReference>
<comment type="caution">
    <text evidence="2">The sequence shown here is derived from an EMBL/GenBank/DDBJ whole genome shotgun (WGS) entry which is preliminary data.</text>
</comment>
<dbReference type="RefSeq" id="WP_276111310.1">
    <property type="nucleotide sequence ID" value="NZ_JARJBB010000015.1"/>
</dbReference>
<organism evidence="2 3">
    <name type="scientific">Streptomyces tropicalis</name>
    <dbReference type="NCBI Taxonomy" id="3034234"/>
    <lineage>
        <taxon>Bacteria</taxon>
        <taxon>Bacillati</taxon>
        <taxon>Actinomycetota</taxon>
        <taxon>Actinomycetes</taxon>
        <taxon>Kitasatosporales</taxon>
        <taxon>Streptomycetaceae</taxon>
        <taxon>Streptomyces</taxon>
    </lineage>
</organism>